<name>A0A329S1W0_9STRA</name>
<evidence type="ECO:0000313" key="4">
    <source>
        <dbReference type="EMBL" id="KAG2926177.1"/>
    </source>
</evidence>
<dbReference type="STRING" id="29920.A0A329S1W0"/>
<dbReference type="PANTHER" id="PTHR44329:SF214">
    <property type="entry name" value="PROTEIN KINASE DOMAIN-CONTAINING PROTEIN"/>
    <property type="match status" value="1"/>
</dbReference>
<organism evidence="5 6">
    <name type="scientific">Phytophthora cactorum</name>
    <dbReference type="NCBI Taxonomy" id="29920"/>
    <lineage>
        <taxon>Eukaryota</taxon>
        <taxon>Sar</taxon>
        <taxon>Stramenopiles</taxon>
        <taxon>Oomycota</taxon>
        <taxon>Peronosporomycetes</taxon>
        <taxon>Peronosporales</taxon>
        <taxon>Peronosporaceae</taxon>
        <taxon>Phytophthora</taxon>
    </lineage>
</organism>
<dbReference type="GO" id="GO:0005524">
    <property type="term" value="F:ATP binding"/>
    <property type="evidence" value="ECO:0007669"/>
    <property type="project" value="InterPro"/>
</dbReference>
<keyword evidence="1" id="KW-0812">Transmembrane</keyword>
<dbReference type="Gene3D" id="3.30.200.20">
    <property type="entry name" value="Phosphorylase Kinase, domain 1"/>
    <property type="match status" value="1"/>
</dbReference>
<dbReference type="InterPro" id="IPR011009">
    <property type="entry name" value="Kinase-like_dom_sf"/>
</dbReference>
<evidence type="ECO:0000256" key="1">
    <source>
        <dbReference type="SAM" id="Phobius"/>
    </source>
</evidence>
<feature type="transmembrane region" description="Helical" evidence="1">
    <location>
        <begin position="272"/>
        <end position="295"/>
    </location>
</feature>
<dbReference type="InterPro" id="IPR008271">
    <property type="entry name" value="Ser/Thr_kinase_AS"/>
</dbReference>
<comment type="caution">
    <text evidence="5">The sequence shown here is derived from an EMBL/GenBank/DDBJ whole genome shotgun (WGS) entry which is preliminary data.</text>
</comment>
<sequence>MELRRLASSANAELPSNSSNFAFDGTNSDLAKQLYFRAKAGDKAKQFDKFDVPDTLQTRLDELKLDWYKLPGIAQRALLWDSGFGISPNNKPVKIWTLNGGSMADLAVSKRQYEDVNCTVKVCLQPDNKTSYANEKCLGGDMLKAARCVVEDFVDETGIHAAMWVTGGNPVVIPTPRVNKHAWTDQNDQKDYVVFAVHTIHLDYEPAWDFCPTPKQNDGYGSLVLPCHTTANITAEIDSLKQEVTGTHWVSQWLVEDYSSVAGASDAGKVNLLLLVPIAAGVIVVIGLIGLFVFLKRRRQAKEDQICFDESPVCPGNYYQDCRDTDFVADRDRSTAHTAEDMETTTYKGVDRTIRLKPSYSGEFGSGSNCTLNILHNSEFLVGKRLSYDSIIFKRPLSKGANGEVWQCDYQNEEVAVKRLLQHQNHHADEVEEFAQEIELSASLKHPNIVEFIGVAWSSLNNLVMALEYFPTGDLQSYLQRNGDLMSWPRDKIHIAVGTATALQYLHSRTPPLIHRDLKSKNILLTRTLEAKLIDFGVSRARQEYSMTAGVGTPYWTAPEILEGKRYTEQADLYSFGVVLSELDTCKLPYHDALTPDGNKPKPVQILADVMAGMLRPSFSEECPGRIRRIGVACCQQDPTRRPSATQVIKMLTEAD</sequence>
<dbReference type="SUPFAM" id="SSF56112">
    <property type="entry name" value="Protein kinase-like (PK-like)"/>
    <property type="match status" value="1"/>
</dbReference>
<gene>
    <name evidence="5" type="ORF">PC110_g12757</name>
    <name evidence="3" type="ORF">PC113_g14540</name>
    <name evidence="4" type="ORF">PC117_g14957</name>
</gene>
<keyword evidence="1" id="KW-0472">Membrane</keyword>
<dbReference type="Pfam" id="PF07714">
    <property type="entry name" value="PK_Tyr_Ser-Thr"/>
    <property type="match status" value="1"/>
</dbReference>
<keyword evidence="1" id="KW-1133">Transmembrane helix</keyword>
<protein>
    <recommendedName>
        <fullName evidence="2">Protein kinase domain-containing protein</fullName>
    </recommendedName>
</protein>
<dbReference type="VEuPathDB" id="FungiDB:PC110_g12757"/>
<dbReference type="OrthoDB" id="117418at2759"/>
<evidence type="ECO:0000313" key="6">
    <source>
        <dbReference type="Proteomes" id="UP000251314"/>
    </source>
</evidence>
<dbReference type="CDD" id="cd13999">
    <property type="entry name" value="STKc_MAP3K-like"/>
    <property type="match status" value="1"/>
</dbReference>
<accession>A0A329S1W0</accession>
<dbReference type="PROSITE" id="PS50011">
    <property type="entry name" value="PROTEIN_KINASE_DOM"/>
    <property type="match status" value="1"/>
</dbReference>
<dbReference type="EMBL" id="MJFZ01000347">
    <property type="protein sequence ID" value="RAW30904.1"/>
    <property type="molecule type" value="Genomic_DNA"/>
</dbReference>
<dbReference type="Proteomes" id="UP000251314">
    <property type="component" value="Unassembled WGS sequence"/>
</dbReference>
<feature type="domain" description="Protein kinase" evidence="2">
    <location>
        <begin position="391"/>
        <end position="656"/>
    </location>
</feature>
<evidence type="ECO:0000259" key="2">
    <source>
        <dbReference type="PROSITE" id="PS50011"/>
    </source>
</evidence>
<dbReference type="Gene3D" id="1.10.510.10">
    <property type="entry name" value="Transferase(Phosphotransferase) domain 1"/>
    <property type="match status" value="1"/>
</dbReference>
<proteinExistence type="predicted"/>
<dbReference type="AlphaFoldDB" id="A0A329S1W0"/>
<dbReference type="Proteomes" id="UP000735874">
    <property type="component" value="Unassembled WGS sequence"/>
</dbReference>
<dbReference type="PANTHER" id="PTHR44329">
    <property type="entry name" value="SERINE/THREONINE-PROTEIN KINASE TNNI3K-RELATED"/>
    <property type="match status" value="1"/>
</dbReference>
<dbReference type="GO" id="GO:0004674">
    <property type="term" value="F:protein serine/threonine kinase activity"/>
    <property type="evidence" value="ECO:0007669"/>
    <property type="project" value="TreeGrafter"/>
</dbReference>
<dbReference type="EMBL" id="RCMG01000505">
    <property type="protein sequence ID" value="KAG2853006.1"/>
    <property type="molecule type" value="Genomic_DNA"/>
</dbReference>
<evidence type="ECO:0000313" key="5">
    <source>
        <dbReference type="EMBL" id="RAW30904.1"/>
    </source>
</evidence>
<dbReference type="InterPro" id="IPR000719">
    <property type="entry name" value="Prot_kinase_dom"/>
</dbReference>
<dbReference type="PROSITE" id="PS00108">
    <property type="entry name" value="PROTEIN_KINASE_ST"/>
    <property type="match status" value="1"/>
</dbReference>
<dbReference type="SMART" id="SM00220">
    <property type="entry name" value="S_TKc"/>
    <property type="match status" value="1"/>
</dbReference>
<dbReference type="InterPro" id="IPR051681">
    <property type="entry name" value="Ser/Thr_Kinases-Pseudokinases"/>
</dbReference>
<reference evidence="5 6" key="1">
    <citation type="submission" date="2018-01" db="EMBL/GenBank/DDBJ databases">
        <title>Draft genome of the strawberry crown rot pathogen Phytophthora cactorum.</title>
        <authorList>
            <person name="Armitage A.D."/>
            <person name="Lysoe E."/>
            <person name="Nellist C.F."/>
            <person name="Harrison R.J."/>
            <person name="Brurberg M.B."/>
        </authorList>
    </citation>
    <scope>NUCLEOTIDE SEQUENCE [LARGE SCALE GENOMIC DNA]</scope>
    <source>
        <strain evidence="5 6">10300</strain>
    </source>
</reference>
<evidence type="ECO:0000313" key="3">
    <source>
        <dbReference type="EMBL" id="KAG2853006.1"/>
    </source>
</evidence>
<dbReference type="InterPro" id="IPR001245">
    <property type="entry name" value="Ser-Thr/Tyr_kinase_cat_dom"/>
</dbReference>
<reference evidence="3" key="2">
    <citation type="submission" date="2018-10" db="EMBL/GenBank/DDBJ databases">
        <title>Effector identification in a new, highly contiguous assembly of the strawberry crown rot pathogen Phytophthora cactorum.</title>
        <authorList>
            <person name="Armitage A.D."/>
            <person name="Nellist C.F."/>
            <person name="Bates H."/>
            <person name="Vickerstaff R.J."/>
            <person name="Harrison R.J."/>
        </authorList>
    </citation>
    <scope>NUCLEOTIDE SEQUENCE</scope>
    <source>
        <strain evidence="3">15-7</strain>
        <strain evidence="4">4040</strain>
    </source>
</reference>
<dbReference type="Proteomes" id="UP000736787">
    <property type="component" value="Unassembled WGS sequence"/>
</dbReference>
<keyword evidence="6" id="KW-1185">Reference proteome</keyword>
<dbReference type="EMBL" id="RCMK01000483">
    <property type="protein sequence ID" value="KAG2926177.1"/>
    <property type="molecule type" value="Genomic_DNA"/>
</dbReference>